<feature type="compositionally biased region" description="Polar residues" evidence="1">
    <location>
        <begin position="1"/>
        <end position="13"/>
    </location>
</feature>
<gene>
    <name evidence="2" type="ORF">FKW44_008981</name>
</gene>
<protein>
    <submittedName>
        <fullName evidence="2">Uncharacterized protein</fullName>
    </submittedName>
</protein>
<feature type="compositionally biased region" description="Low complexity" evidence="1">
    <location>
        <begin position="137"/>
        <end position="163"/>
    </location>
</feature>
<organism evidence="2 3">
    <name type="scientific">Caligus rogercresseyi</name>
    <name type="common">Sea louse</name>
    <dbReference type="NCBI Taxonomy" id="217165"/>
    <lineage>
        <taxon>Eukaryota</taxon>
        <taxon>Metazoa</taxon>
        <taxon>Ecdysozoa</taxon>
        <taxon>Arthropoda</taxon>
        <taxon>Crustacea</taxon>
        <taxon>Multicrustacea</taxon>
        <taxon>Hexanauplia</taxon>
        <taxon>Copepoda</taxon>
        <taxon>Siphonostomatoida</taxon>
        <taxon>Caligidae</taxon>
        <taxon>Caligus</taxon>
    </lineage>
</organism>
<evidence type="ECO:0000313" key="3">
    <source>
        <dbReference type="Proteomes" id="UP000595437"/>
    </source>
</evidence>
<feature type="region of interest" description="Disordered" evidence="1">
    <location>
        <begin position="29"/>
        <end position="48"/>
    </location>
</feature>
<feature type="region of interest" description="Disordered" evidence="1">
    <location>
        <begin position="134"/>
        <end position="196"/>
    </location>
</feature>
<accession>A0A7T8K7Y6</accession>
<dbReference type="OrthoDB" id="10663992at2759"/>
<name>A0A7T8K7Y6_CALRO</name>
<sequence length="236" mass="25587">GGGGPSNRTFDSRTFTRKAGARAERKLLTFPQEDDSPHHHSPTSSFLDKKLNLTFEKLELNSTFDKGGGGGSAIPLSNHNQFLNRTYSAENEEEEECGSANRTYDATAGGGAPHSSNNHHINENLNATFQMRKNSEDPLSTSSSPSNSQHYPPSSSNGGNNNNMSIAHSRGEEESSSHGGDLDDALSTTSDSSVSHRLNDVGDVQHIAKLQEESKTIIFLLLFTILEIEREKTAVD</sequence>
<reference evidence="3" key="1">
    <citation type="submission" date="2021-01" db="EMBL/GenBank/DDBJ databases">
        <title>Caligus Genome Assembly.</title>
        <authorList>
            <person name="Gallardo-Escarate C."/>
        </authorList>
    </citation>
    <scope>NUCLEOTIDE SEQUENCE [LARGE SCALE GENOMIC DNA]</scope>
</reference>
<proteinExistence type="predicted"/>
<feature type="non-terminal residue" evidence="2">
    <location>
        <position position="1"/>
    </location>
</feature>
<evidence type="ECO:0000256" key="1">
    <source>
        <dbReference type="SAM" id="MobiDB-lite"/>
    </source>
</evidence>
<dbReference type="EMBL" id="CP045895">
    <property type="protein sequence ID" value="QQP48611.1"/>
    <property type="molecule type" value="Genomic_DNA"/>
</dbReference>
<evidence type="ECO:0000313" key="2">
    <source>
        <dbReference type="EMBL" id="QQP48611.1"/>
    </source>
</evidence>
<dbReference type="Proteomes" id="UP000595437">
    <property type="component" value="Chromosome 6"/>
</dbReference>
<keyword evidence="3" id="KW-1185">Reference proteome</keyword>
<feature type="region of interest" description="Disordered" evidence="1">
    <location>
        <begin position="88"/>
        <end position="121"/>
    </location>
</feature>
<dbReference type="AlphaFoldDB" id="A0A7T8K7Y6"/>
<feature type="region of interest" description="Disordered" evidence="1">
    <location>
        <begin position="1"/>
        <end position="22"/>
    </location>
</feature>